<proteinExistence type="predicted"/>
<evidence type="ECO:0000313" key="2">
    <source>
        <dbReference type="Proteomes" id="UP000265816"/>
    </source>
</evidence>
<dbReference type="RefSeq" id="WP_119112442.1">
    <property type="nucleotide sequence ID" value="NZ_CBCSEO010000002.1"/>
</dbReference>
<organism evidence="1 2">
    <name type="scientific">Mesobacillus zeae</name>
    <dbReference type="NCBI Taxonomy" id="1917180"/>
    <lineage>
        <taxon>Bacteria</taxon>
        <taxon>Bacillati</taxon>
        <taxon>Bacillota</taxon>
        <taxon>Bacilli</taxon>
        <taxon>Bacillales</taxon>
        <taxon>Bacillaceae</taxon>
        <taxon>Mesobacillus</taxon>
    </lineage>
</organism>
<gene>
    <name evidence="1" type="ORF">D1970_08500</name>
</gene>
<evidence type="ECO:0000313" key="1">
    <source>
        <dbReference type="EMBL" id="RID85589.1"/>
    </source>
</evidence>
<name>A0A398B667_9BACI</name>
<accession>A0A398B667</accession>
<dbReference type="EMBL" id="QWVT01000015">
    <property type="protein sequence ID" value="RID85589.1"/>
    <property type="molecule type" value="Genomic_DNA"/>
</dbReference>
<dbReference type="OrthoDB" id="2870454at2"/>
<sequence length="129" mass="15144">MISLLPINIMENLTKMNVAIESVTWWCHCSDRNEKQFGCPHGMGGPESDFYNGWYSEMGYEFEMFEIPAEKFQELNYNDNFPSNIKTINDEIKDYVNDLSKARGYSKCLTPAFWLSVPDGWKRIKYMKN</sequence>
<reference evidence="1 2" key="1">
    <citation type="submission" date="2018-08" db="EMBL/GenBank/DDBJ databases">
        <title>Bacillus jemisoniae sp. nov., Bacillus chryseoplanitiae sp. nov., Bacillus resnikiae sp. nov., and Bacillus frankliniae sp. nov., isolated from Viking spacecraft and associated surfaces.</title>
        <authorList>
            <person name="Seuylemezian A."/>
            <person name="Vaishampayan P."/>
        </authorList>
    </citation>
    <scope>NUCLEOTIDE SEQUENCE [LARGE SCALE GENOMIC DNA]</scope>
    <source>
        <strain evidence="1 2">JJ-247</strain>
    </source>
</reference>
<dbReference type="Proteomes" id="UP000265816">
    <property type="component" value="Unassembled WGS sequence"/>
</dbReference>
<comment type="caution">
    <text evidence="1">The sequence shown here is derived from an EMBL/GenBank/DDBJ whole genome shotgun (WGS) entry which is preliminary data.</text>
</comment>
<protein>
    <submittedName>
        <fullName evidence="1">Uncharacterized protein</fullName>
    </submittedName>
</protein>
<keyword evidence="2" id="KW-1185">Reference proteome</keyword>
<dbReference type="AlphaFoldDB" id="A0A398B667"/>